<reference evidence="2" key="1">
    <citation type="submission" date="2013-08" db="EMBL/GenBank/DDBJ databases">
        <authorList>
            <person name="Mendez C."/>
            <person name="Richter M."/>
            <person name="Ferrer M."/>
            <person name="Sanchez J."/>
        </authorList>
    </citation>
    <scope>NUCLEOTIDE SEQUENCE</scope>
</reference>
<dbReference type="EMBL" id="AUZY01002609">
    <property type="protein sequence ID" value="EQD71976.1"/>
    <property type="molecule type" value="Genomic_DNA"/>
</dbReference>
<dbReference type="InterPro" id="IPR008538">
    <property type="entry name" value="Uma2"/>
</dbReference>
<dbReference type="Pfam" id="PF05685">
    <property type="entry name" value="Uma2"/>
    <property type="match status" value="1"/>
</dbReference>
<name>T1BG44_9ZZZZ</name>
<dbReference type="AlphaFoldDB" id="T1BG44"/>
<evidence type="ECO:0000313" key="2">
    <source>
        <dbReference type="EMBL" id="EQD71976.1"/>
    </source>
</evidence>
<proteinExistence type="predicted"/>
<feature type="domain" description="Putative restriction endonuclease" evidence="1">
    <location>
        <begin position="26"/>
        <end position="72"/>
    </location>
</feature>
<dbReference type="InterPro" id="IPR011335">
    <property type="entry name" value="Restrct_endonuc-II-like"/>
</dbReference>
<dbReference type="InterPro" id="IPR012296">
    <property type="entry name" value="Nuclease_put_TT1808"/>
</dbReference>
<gene>
    <name evidence="2" type="ORF">B1B_04154</name>
</gene>
<dbReference type="Gene3D" id="3.90.1570.10">
    <property type="entry name" value="tt1808, chain A"/>
    <property type="match status" value="1"/>
</dbReference>
<comment type="caution">
    <text evidence="2">The sequence shown here is derived from an EMBL/GenBank/DDBJ whole genome shotgun (WGS) entry which is preliminary data.</text>
</comment>
<dbReference type="SUPFAM" id="SSF52980">
    <property type="entry name" value="Restriction endonuclease-like"/>
    <property type="match status" value="1"/>
</dbReference>
<protein>
    <submittedName>
        <fullName evidence="2">Protein containing DUF820</fullName>
    </submittedName>
</protein>
<accession>T1BG44</accession>
<dbReference type="CDD" id="cd06260">
    <property type="entry name" value="DUF820-like"/>
    <property type="match status" value="1"/>
</dbReference>
<organism evidence="2">
    <name type="scientific">mine drainage metagenome</name>
    <dbReference type="NCBI Taxonomy" id="410659"/>
    <lineage>
        <taxon>unclassified sequences</taxon>
        <taxon>metagenomes</taxon>
        <taxon>ecological metagenomes</taxon>
    </lineage>
</organism>
<evidence type="ECO:0000259" key="1">
    <source>
        <dbReference type="Pfam" id="PF05685"/>
    </source>
</evidence>
<sequence length="93" mass="10269">MVGTLVATSSLTQVAKAQSQSSTWTIIEILSPSTKNTDTMDKRLEYEQAGVKAYWIVDPNIPSLTVLRLEAKKSPKQLKLKVTSLTRPTGHIK</sequence>
<reference evidence="2" key="2">
    <citation type="journal article" date="2014" name="ISME J.">
        <title>Microbial stratification in low pH oxic and suboxic macroscopic growths along an acid mine drainage.</title>
        <authorList>
            <person name="Mendez-Garcia C."/>
            <person name="Mesa V."/>
            <person name="Sprenger R.R."/>
            <person name="Richter M."/>
            <person name="Diez M.S."/>
            <person name="Solano J."/>
            <person name="Bargiela R."/>
            <person name="Golyshina O.V."/>
            <person name="Manteca A."/>
            <person name="Ramos J.L."/>
            <person name="Gallego J.R."/>
            <person name="Llorente I."/>
            <person name="Martins Dos Santos V.A."/>
            <person name="Jensen O.N."/>
            <person name="Pelaez A.I."/>
            <person name="Sanchez J."/>
            <person name="Ferrer M."/>
        </authorList>
    </citation>
    <scope>NUCLEOTIDE SEQUENCE</scope>
</reference>